<organism evidence="1 2">
    <name type="scientific">Kingdonia uniflora</name>
    <dbReference type="NCBI Taxonomy" id="39325"/>
    <lineage>
        <taxon>Eukaryota</taxon>
        <taxon>Viridiplantae</taxon>
        <taxon>Streptophyta</taxon>
        <taxon>Embryophyta</taxon>
        <taxon>Tracheophyta</taxon>
        <taxon>Spermatophyta</taxon>
        <taxon>Magnoliopsida</taxon>
        <taxon>Ranunculales</taxon>
        <taxon>Circaeasteraceae</taxon>
        <taxon>Kingdonia</taxon>
    </lineage>
</organism>
<dbReference type="AlphaFoldDB" id="A0A7J7M519"/>
<evidence type="ECO:0000313" key="1">
    <source>
        <dbReference type="EMBL" id="KAF6149965.1"/>
    </source>
</evidence>
<comment type="caution">
    <text evidence="1">The sequence shown here is derived from an EMBL/GenBank/DDBJ whole genome shotgun (WGS) entry which is preliminary data.</text>
</comment>
<dbReference type="EMBL" id="JACGCM010001775">
    <property type="protein sequence ID" value="KAF6149965.1"/>
    <property type="molecule type" value="Genomic_DNA"/>
</dbReference>
<dbReference type="Proteomes" id="UP000541444">
    <property type="component" value="Unassembled WGS sequence"/>
</dbReference>
<accession>A0A7J7M519</accession>
<sequence length="275" mass="31017">MITYKDYVKNQKRVEGCITNRYALDEAILYCMEYIPNGRRGIHKCGRPTFMDDDADKEQPLDKGNVIHLETLNSAKTKILLKLSLLGHVVGKNSTKFMSRLGNLIEENIPPYYPDWPVVPNRFKDIVWHIICEEYVLPEAAKRKLMRSTNNLWRNGKKNTQEKMEVDPTTTKSYSFLVGHTRSDGTFPTALVAEKVFKNDKAKLCGSLPVKADVNKISSLKPITKINPTVGVNDDNTEKGLDSPTSLHLMELVQDISQEFTGSGSFNSDDGDIYG</sequence>
<evidence type="ECO:0000313" key="2">
    <source>
        <dbReference type="Proteomes" id="UP000541444"/>
    </source>
</evidence>
<name>A0A7J7M519_9MAGN</name>
<dbReference type="OrthoDB" id="772075at2759"/>
<protein>
    <submittedName>
        <fullName evidence="1">Uncharacterized protein</fullName>
    </submittedName>
</protein>
<proteinExistence type="predicted"/>
<keyword evidence="2" id="KW-1185">Reference proteome</keyword>
<gene>
    <name evidence="1" type="ORF">GIB67_008686</name>
</gene>
<reference evidence="1 2" key="1">
    <citation type="journal article" date="2020" name="IScience">
        <title>Genome Sequencing of the Endangered Kingdonia uniflora (Circaeasteraceae, Ranunculales) Reveals Potential Mechanisms of Evolutionary Specialization.</title>
        <authorList>
            <person name="Sun Y."/>
            <person name="Deng T."/>
            <person name="Zhang A."/>
            <person name="Moore M.J."/>
            <person name="Landis J.B."/>
            <person name="Lin N."/>
            <person name="Zhang H."/>
            <person name="Zhang X."/>
            <person name="Huang J."/>
            <person name="Zhang X."/>
            <person name="Sun H."/>
            <person name="Wang H."/>
        </authorList>
    </citation>
    <scope>NUCLEOTIDE SEQUENCE [LARGE SCALE GENOMIC DNA]</scope>
    <source>
        <strain evidence="1">TB1705</strain>
        <tissue evidence="1">Leaf</tissue>
    </source>
</reference>